<organism evidence="1 2">
    <name type="scientific">Paenibacillus oralis</name>
    <dbReference type="NCBI Taxonomy" id="2490856"/>
    <lineage>
        <taxon>Bacteria</taxon>
        <taxon>Bacillati</taxon>
        <taxon>Bacillota</taxon>
        <taxon>Bacilli</taxon>
        <taxon>Bacillales</taxon>
        <taxon>Paenibacillaceae</taxon>
        <taxon>Paenibacillus</taxon>
    </lineage>
</organism>
<protein>
    <submittedName>
        <fullName evidence="1">Uncharacterized protein</fullName>
    </submittedName>
</protein>
<accession>A0A3P3TYL0</accession>
<dbReference type="OrthoDB" id="2969757at2"/>
<sequence>MADIDHYLEQIVKLRQEADSLSDDNPGALMQKINLLSTCVMYIGRVSSQVDGDYKRHYADRKLQYALAYREAKGGKAAAAEIAVAKMRQKEADLYQDMMRWRNALTSTTEELHALKLKMRIDYQLGVN</sequence>
<gene>
    <name evidence="1" type="ORF">EHV15_05345</name>
</gene>
<keyword evidence="2" id="KW-1185">Reference proteome</keyword>
<name>A0A3P3TYL0_9BACL</name>
<dbReference type="RefSeq" id="WP_128630326.1">
    <property type="nucleotide sequence ID" value="NZ_RRCN01000001.1"/>
</dbReference>
<dbReference type="Proteomes" id="UP000267017">
    <property type="component" value="Unassembled WGS sequence"/>
</dbReference>
<dbReference type="EMBL" id="RRCN01000001">
    <property type="protein sequence ID" value="RRJ62439.1"/>
    <property type="molecule type" value="Genomic_DNA"/>
</dbReference>
<reference evidence="1 2" key="1">
    <citation type="submission" date="2018-11" db="EMBL/GenBank/DDBJ databases">
        <title>Genome sequencing of Paenibacillus sp. KCOM 3021 (= ChDC PVNT-B20).</title>
        <authorList>
            <person name="Kook J.-K."/>
            <person name="Park S.-N."/>
            <person name="Lim Y.K."/>
        </authorList>
    </citation>
    <scope>NUCLEOTIDE SEQUENCE [LARGE SCALE GENOMIC DNA]</scope>
    <source>
        <strain evidence="1 2">KCOM 3021</strain>
    </source>
</reference>
<comment type="caution">
    <text evidence="1">The sequence shown here is derived from an EMBL/GenBank/DDBJ whole genome shotgun (WGS) entry which is preliminary data.</text>
</comment>
<dbReference type="AlphaFoldDB" id="A0A3P3TYL0"/>
<proteinExistence type="predicted"/>
<evidence type="ECO:0000313" key="1">
    <source>
        <dbReference type="EMBL" id="RRJ62439.1"/>
    </source>
</evidence>
<evidence type="ECO:0000313" key="2">
    <source>
        <dbReference type="Proteomes" id="UP000267017"/>
    </source>
</evidence>